<sequence length="129" mass="14123">MTTQQPMTLGNFSVSLAVKDLAASRTFYQKLGFEVFGGDPAQNWLILQNGPVTIGLFQGMFERNLLTFNPGWDGKGNTLTDFTDVRELQRRLRSAGIEPTTAADESSTGPASFVIVDPDGNPILFDQHV</sequence>
<feature type="domain" description="VOC" evidence="1">
    <location>
        <begin position="10"/>
        <end position="128"/>
    </location>
</feature>
<dbReference type="RefSeq" id="WP_204004432.1">
    <property type="nucleotide sequence ID" value="NZ_BOPG01000051.1"/>
</dbReference>
<protein>
    <recommendedName>
        <fullName evidence="1">VOC domain-containing protein</fullName>
    </recommendedName>
</protein>
<dbReference type="PANTHER" id="PTHR36503:SF1">
    <property type="entry name" value="BLR2520 PROTEIN"/>
    <property type="match status" value="1"/>
</dbReference>
<dbReference type="SUPFAM" id="SSF54593">
    <property type="entry name" value="Glyoxalase/Bleomycin resistance protein/Dihydroxybiphenyl dioxygenase"/>
    <property type="match status" value="1"/>
</dbReference>
<gene>
    <name evidence="2" type="ORF">Vau01_078360</name>
</gene>
<reference evidence="2" key="1">
    <citation type="submission" date="2021-01" db="EMBL/GenBank/DDBJ databases">
        <title>Whole genome shotgun sequence of Virgisporangium aurantiacum NBRC 16421.</title>
        <authorList>
            <person name="Komaki H."/>
            <person name="Tamura T."/>
        </authorList>
    </citation>
    <scope>NUCLEOTIDE SEQUENCE</scope>
    <source>
        <strain evidence="2">NBRC 16421</strain>
    </source>
</reference>
<comment type="caution">
    <text evidence="2">The sequence shown here is derived from an EMBL/GenBank/DDBJ whole genome shotgun (WGS) entry which is preliminary data.</text>
</comment>
<name>A0A8J3ZET2_9ACTN</name>
<dbReference type="Pfam" id="PF00903">
    <property type="entry name" value="Glyoxalase"/>
    <property type="match status" value="1"/>
</dbReference>
<organism evidence="2 3">
    <name type="scientific">Virgisporangium aurantiacum</name>
    <dbReference type="NCBI Taxonomy" id="175570"/>
    <lineage>
        <taxon>Bacteria</taxon>
        <taxon>Bacillati</taxon>
        <taxon>Actinomycetota</taxon>
        <taxon>Actinomycetes</taxon>
        <taxon>Micromonosporales</taxon>
        <taxon>Micromonosporaceae</taxon>
        <taxon>Virgisporangium</taxon>
    </lineage>
</organism>
<dbReference type="AlphaFoldDB" id="A0A8J3ZET2"/>
<dbReference type="PANTHER" id="PTHR36503">
    <property type="entry name" value="BLR2520 PROTEIN"/>
    <property type="match status" value="1"/>
</dbReference>
<accession>A0A8J3ZET2</accession>
<proteinExistence type="predicted"/>
<dbReference type="InterPro" id="IPR029068">
    <property type="entry name" value="Glyas_Bleomycin-R_OHBP_Dase"/>
</dbReference>
<dbReference type="InterPro" id="IPR037523">
    <property type="entry name" value="VOC_core"/>
</dbReference>
<keyword evidence="3" id="KW-1185">Reference proteome</keyword>
<dbReference type="Proteomes" id="UP000612585">
    <property type="component" value="Unassembled WGS sequence"/>
</dbReference>
<evidence type="ECO:0000313" key="3">
    <source>
        <dbReference type="Proteomes" id="UP000612585"/>
    </source>
</evidence>
<dbReference type="PROSITE" id="PS51819">
    <property type="entry name" value="VOC"/>
    <property type="match status" value="1"/>
</dbReference>
<evidence type="ECO:0000313" key="2">
    <source>
        <dbReference type="EMBL" id="GIJ60320.1"/>
    </source>
</evidence>
<dbReference type="InterPro" id="IPR004360">
    <property type="entry name" value="Glyas_Fos-R_dOase_dom"/>
</dbReference>
<dbReference type="Gene3D" id="3.10.180.10">
    <property type="entry name" value="2,3-Dihydroxybiphenyl 1,2-Dioxygenase, domain 1"/>
    <property type="match status" value="1"/>
</dbReference>
<dbReference type="EMBL" id="BOPG01000051">
    <property type="protein sequence ID" value="GIJ60320.1"/>
    <property type="molecule type" value="Genomic_DNA"/>
</dbReference>
<evidence type="ECO:0000259" key="1">
    <source>
        <dbReference type="PROSITE" id="PS51819"/>
    </source>
</evidence>